<organism evidence="7 8">
    <name type="scientific">Rehmannia glutinosa</name>
    <name type="common">Chinese foxglove</name>
    <dbReference type="NCBI Taxonomy" id="99300"/>
    <lineage>
        <taxon>Eukaryota</taxon>
        <taxon>Viridiplantae</taxon>
        <taxon>Streptophyta</taxon>
        <taxon>Embryophyta</taxon>
        <taxon>Tracheophyta</taxon>
        <taxon>Spermatophyta</taxon>
        <taxon>Magnoliopsida</taxon>
        <taxon>eudicotyledons</taxon>
        <taxon>Gunneridae</taxon>
        <taxon>Pentapetalae</taxon>
        <taxon>asterids</taxon>
        <taxon>lamiids</taxon>
        <taxon>Lamiales</taxon>
        <taxon>Orobanchaceae</taxon>
        <taxon>Rehmannieae</taxon>
        <taxon>Rehmannia</taxon>
    </lineage>
</organism>
<dbReference type="Proteomes" id="UP001318860">
    <property type="component" value="Unassembled WGS sequence"/>
</dbReference>
<evidence type="ECO:0000256" key="2">
    <source>
        <dbReference type="ARBA" id="ARBA00010271"/>
    </source>
</evidence>
<evidence type="ECO:0000313" key="8">
    <source>
        <dbReference type="Proteomes" id="UP001318860"/>
    </source>
</evidence>
<dbReference type="PANTHER" id="PTHR11062:SF300">
    <property type="entry name" value="EXOSTOSIN GT47 DOMAIN-CONTAINING PROTEIN"/>
    <property type="match status" value="1"/>
</dbReference>
<feature type="domain" description="Exostosin GT47" evidence="6">
    <location>
        <begin position="11"/>
        <end position="103"/>
    </location>
</feature>
<comment type="subcellular location">
    <subcellularLocation>
        <location evidence="1">Golgi apparatus membrane</location>
        <topology evidence="1">Single-pass type II membrane protein</topology>
    </subcellularLocation>
</comment>
<dbReference type="PANTHER" id="PTHR11062">
    <property type="entry name" value="EXOSTOSIN HEPARAN SULFATE GLYCOSYLTRANSFERASE -RELATED"/>
    <property type="match status" value="1"/>
</dbReference>
<keyword evidence="5" id="KW-0333">Golgi apparatus</keyword>
<comment type="caution">
    <text evidence="7">The sequence shown here is derived from an EMBL/GenBank/DDBJ whole genome shotgun (WGS) entry which is preliminary data.</text>
</comment>
<evidence type="ECO:0000259" key="6">
    <source>
        <dbReference type="Pfam" id="PF03016"/>
    </source>
</evidence>
<dbReference type="EMBL" id="JABTTQ020000013">
    <property type="protein sequence ID" value="KAK6142347.1"/>
    <property type="molecule type" value="Genomic_DNA"/>
</dbReference>
<keyword evidence="4" id="KW-0812">Transmembrane</keyword>
<protein>
    <recommendedName>
        <fullName evidence="6">Exostosin GT47 domain-containing protein</fullName>
    </recommendedName>
</protein>
<gene>
    <name evidence="7" type="ORF">DH2020_022695</name>
</gene>
<comment type="similarity">
    <text evidence="2">Belongs to the glycosyltransferase 47 family.</text>
</comment>
<name>A0ABR0W7T0_REHGL</name>
<evidence type="ECO:0000256" key="5">
    <source>
        <dbReference type="ARBA" id="ARBA00023034"/>
    </source>
</evidence>
<dbReference type="InterPro" id="IPR004263">
    <property type="entry name" value="Exostosin"/>
</dbReference>
<evidence type="ECO:0000256" key="1">
    <source>
        <dbReference type="ARBA" id="ARBA00004323"/>
    </source>
</evidence>
<evidence type="ECO:0000256" key="3">
    <source>
        <dbReference type="ARBA" id="ARBA00022676"/>
    </source>
</evidence>
<feature type="domain" description="Exostosin GT47" evidence="6">
    <location>
        <begin position="121"/>
        <end position="231"/>
    </location>
</feature>
<proteinExistence type="inferred from homology"/>
<sequence length="234" mass="27248">MPIFHNGPCMSIYSTEGNFIYEMEKGSFYRTNDPTKAHVFFLRFSVVVMVQYFYEARSKDRMPLLTLLLIIYRSTKHPFWNLSLGDDHFMISCHDWSPYQIRINQPQDRGNHGTPWWLSSSILAFFAGQLHDRIRHHLLKHWKEKDPDVQVYDELPGNVSYESMLRNSGFCLCPSGYEVASPRVVEAIYAECVPVLILDGYVPPFNDVLIWEEFCLVIDVENIVSIKEILMGIS</sequence>
<dbReference type="InterPro" id="IPR040911">
    <property type="entry name" value="Exostosin_GT47"/>
</dbReference>
<evidence type="ECO:0000313" key="7">
    <source>
        <dbReference type="EMBL" id="KAK6142347.1"/>
    </source>
</evidence>
<accession>A0ABR0W7T0</accession>
<keyword evidence="4" id="KW-0735">Signal-anchor</keyword>
<reference evidence="7 8" key="1">
    <citation type="journal article" date="2021" name="Comput. Struct. Biotechnol. J.">
        <title>De novo genome assembly of the potent medicinal plant Rehmannia glutinosa using nanopore technology.</title>
        <authorList>
            <person name="Ma L."/>
            <person name="Dong C."/>
            <person name="Song C."/>
            <person name="Wang X."/>
            <person name="Zheng X."/>
            <person name="Niu Y."/>
            <person name="Chen S."/>
            <person name="Feng W."/>
        </authorList>
    </citation>
    <scope>NUCLEOTIDE SEQUENCE [LARGE SCALE GENOMIC DNA]</scope>
    <source>
        <strain evidence="7">DH-2019</strain>
    </source>
</reference>
<dbReference type="Pfam" id="PF03016">
    <property type="entry name" value="Exostosin_GT47"/>
    <property type="match status" value="2"/>
</dbReference>
<keyword evidence="3" id="KW-0328">Glycosyltransferase</keyword>
<keyword evidence="3" id="KW-0808">Transferase</keyword>
<evidence type="ECO:0000256" key="4">
    <source>
        <dbReference type="ARBA" id="ARBA00022968"/>
    </source>
</evidence>
<keyword evidence="8" id="KW-1185">Reference proteome</keyword>